<comment type="caution">
    <text evidence="3">The sequence shown here is derived from an EMBL/GenBank/DDBJ whole genome shotgun (WGS) entry which is preliminary data.</text>
</comment>
<evidence type="ECO:0000259" key="2">
    <source>
        <dbReference type="Pfam" id="PF25998"/>
    </source>
</evidence>
<dbReference type="GO" id="GO:0005794">
    <property type="term" value="C:Golgi apparatus"/>
    <property type="evidence" value="ECO:0007669"/>
    <property type="project" value="TreeGrafter"/>
</dbReference>
<proteinExistence type="predicted"/>
<accession>A0A2U1PS38</accession>
<reference evidence="3 4" key="1">
    <citation type="journal article" date="2018" name="Mol. Plant">
        <title>The genome of Artemisia annua provides insight into the evolution of Asteraceae family and artemisinin biosynthesis.</title>
        <authorList>
            <person name="Shen Q."/>
            <person name="Zhang L."/>
            <person name="Liao Z."/>
            <person name="Wang S."/>
            <person name="Yan T."/>
            <person name="Shi P."/>
            <person name="Liu M."/>
            <person name="Fu X."/>
            <person name="Pan Q."/>
            <person name="Wang Y."/>
            <person name="Lv Z."/>
            <person name="Lu X."/>
            <person name="Zhang F."/>
            <person name="Jiang W."/>
            <person name="Ma Y."/>
            <person name="Chen M."/>
            <person name="Hao X."/>
            <person name="Li L."/>
            <person name="Tang Y."/>
            <person name="Lv G."/>
            <person name="Zhou Y."/>
            <person name="Sun X."/>
            <person name="Brodelius P.E."/>
            <person name="Rose J.K.C."/>
            <person name="Tang K."/>
        </authorList>
    </citation>
    <scope>NUCLEOTIDE SEQUENCE [LARGE SCALE GENOMIC DNA]</scope>
    <source>
        <strain evidence="4">cv. Huhao1</strain>
        <tissue evidence="3">Leaf</tissue>
    </source>
</reference>
<dbReference type="InterPro" id="IPR058730">
    <property type="entry name" value="U-box_ZFPL1-like"/>
</dbReference>
<keyword evidence="4" id="KW-1185">Reference proteome</keyword>
<dbReference type="AlphaFoldDB" id="A0A2U1PS38"/>
<dbReference type="Pfam" id="PF25998">
    <property type="entry name" value="U-box_ZFPL1"/>
    <property type="match status" value="1"/>
</dbReference>
<dbReference type="Proteomes" id="UP000245207">
    <property type="component" value="Unassembled WGS sequence"/>
</dbReference>
<evidence type="ECO:0000256" key="1">
    <source>
        <dbReference type="SAM" id="MobiDB-lite"/>
    </source>
</evidence>
<feature type="compositionally biased region" description="Basic and acidic residues" evidence="1">
    <location>
        <begin position="257"/>
        <end position="270"/>
    </location>
</feature>
<dbReference type="PANTHER" id="PTHR12981:SF0">
    <property type="entry name" value="ZINC FINGER PROTEIN-LIKE 1"/>
    <property type="match status" value="1"/>
</dbReference>
<gene>
    <name evidence="3" type="ORF">CTI12_AA113430</name>
</gene>
<dbReference type="STRING" id="35608.A0A2U1PS38"/>
<feature type="domain" description="ZFPL1-like U-box" evidence="2">
    <location>
        <begin position="45"/>
        <end position="104"/>
    </location>
</feature>
<protein>
    <submittedName>
        <fullName evidence="3">RING/U-box superfamily protein</fullName>
    </submittedName>
</protein>
<dbReference type="PANTHER" id="PTHR12981">
    <property type="entry name" value="ZINC FINGER PROTEIN-LIKE 1"/>
    <property type="match status" value="1"/>
</dbReference>
<evidence type="ECO:0000313" key="3">
    <source>
        <dbReference type="EMBL" id="PWA88543.1"/>
    </source>
</evidence>
<dbReference type="EMBL" id="PKPP01000806">
    <property type="protein sequence ID" value="PWA88543.1"/>
    <property type="molecule type" value="Genomic_DNA"/>
</dbReference>
<sequence>MASNQETINNNSCVGGVRVTRLACHQTRSYRLGLMYMSPMSIAPARLGCLHIIHTSCLVTHIKSYPPHTAPAGYVCPTCSTSIWPPKSVKDSGSRLHSLLKEAIIQTGMEKNVFGNNPVSMSSPPEHLVTKDSVGGNGSAKPSSIDIVEIDAPNSANHIRSPPSGVVKIICISSDSSQAMSCTPPRYAIETSSDSSDSNGWMSYFPKIDSPKPLKLSSKRAESSSNLTKKDIEKMAFSARNQVVGLAAPKKWEDFGIKPWEPKLPKDPKGKGKKMMG</sequence>
<dbReference type="OrthoDB" id="1916590at2759"/>
<evidence type="ECO:0000313" key="4">
    <source>
        <dbReference type="Proteomes" id="UP000245207"/>
    </source>
</evidence>
<feature type="region of interest" description="Disordered" evidence="1">
    <location>
        <begin position="257"/>
        <end position="277"/>
    </location>
</feature>
<dbReference type="SUPFAM" id="SSF57850">
    <property type="entry name" value="RING/U-box"/>
    <property type="match status" value="1"/>
</dbReference>
<organism evidence="3 4">
    <name type="scientific">Artemisia annua</name>
    <name type="common">Sweet wormwood</name>
    <dbReference type="NCBI Taxonomy" id="35608"/>
    <lineage>
        <taxon>Eukaryota</taxon>
        <taxon>Viridiplantae</taxon>
        <taxon>Streptophyta</taxon>
        <taxon>Embryophyta</taxon>
        <taxon>Tracheophyta</taxon>
        <taxon>Spermatophyta</taxon>
        <taxon>Magnoliopsida</taxon>
        <taxon>eudicotyledons</taxon>
        <taxon>Gunneridae</taxon>
        <taxon>Pentapetalae</taxon>
        <taxon>asterids</taxon>
        <taxon>campanulids</taxon>
        <taxon>Asterales</taxon>
        <taxon>Asteraceae</taxon>
        <taxon>Asteroideae</taxon>
        <taxon>Anthemideae</taxon>
        <taxon>Artemisiinae</taxon>
        <taxon>Artemisia</taxon>
    </lineage>
</organism>
<dbReference type="InterPro" id="IPR039043">
    <property type="entry name" value="ZFPL1"/>
</dbReference>
<name>A0A2U1PS38_ARTAN</name>
<dbReference type="GO" id="GO:0016020">
    <property type="term" value="C:membrane"/>
    <property type="evidence" value="ECO:0007669"/>
    <property type="project" value="UniProtKB-SubCell"/>
</dbReference>
<dbReference type="GO" id="GO:0008270">
    <property type="term" value="F:zinc ion binding"/>
    <property type="evidence" value="ECO:0007669"/>
    <property type="project" value="UniProtKB-KW"/>
</dbReference>